<accession>A0A1X3JGX9</accession>
<dbReference type="EMBL" id="ADJB01000057">
    <property type="protein sequence ID" value="OSL09555.1"/>
    <property type="molecule type" value="Genomic_DNA"/>
</dbReference>
<comment type="caution">
    <text evidence="3">The sequence shown here is derived from an EMBL/GenBank/DDBJ whole genome shotgun (WGS) entry which is preliminary data.</text>
</comment>
<evidence type="ECO:0000256" key="2">
    <source>
        <dbReference type="RuleBase" id="RU362080"/>
    </source>
</evidence>
<dbReference type="InterPro" id="IPR036165">
    <property type="entry name" value="YefM-like_sf"/>
</dbReference>
<dbReference type="SUPFAM" id="SSF143120">
    <property type="entry name" value="YefM-like"/>
    <property type="match status" value="1"/>
</dbReference>
<dbReference type="NCBIfam" id="TIGR01552">
    <property type="entry name" value="phd_fam"/>
    <property type="match status" value="1"/>
</dbReference>
<comment type="similarity">
    <text evidence="1 2">Belongs to the phD/YefM antitoxin family.</text>
</comment>
<sequence>MILSLTRNAVQFNCTTQRGSTMFTCNYSHARDNLASLLELAVDENQPVEIQRRKGGAAVLVDKDAFERYRKAALDAEFAEIMQSHGTAYTELSKR</sequence>
<organism evidence="3 4">
    <name type="scientific">Escherichia coli H386</name>
    <dbReference type="NCBI Taxonomy" id="656397"/>
    <lineage>
        <taxon>Bacteria</taxon>
        <taxon>Pseudomonadati</taxon>
        <taxon>Pseudomonadota</taxon>
        <taxon>Gammaproteobacteria</taxon>
        <taxon>Enterobacterales</taxon>
        <taxon>Enterobacteriaceae</taxon>
        <taxon>Escherichia</taxon>
    </lineage>
</organism>
<dbReference type="Pfam" id="PF02604">
    <property type="entry name" value="PhdYeFM_antitox"/>
    <property type="match status" value="1"/>
</dbReference>
<evidence type="ECO:0000313" key="4">
    <source>
        <dbReference type="Proteomes" id="UP000193045"/>
    </source>
</evidence>
<protein>
    <recommendedName>
        <fullName evidence="2">Antitoxin</fullName>
    </recommendedName>
</protein>
<evidence type="ECO:0000256" key="1">
    <source>
        <dbReference type="ARBA" id="ARBA00009981"/>
    </source>
</evidence>
<dbReference type="Gene3D" id="3.40.1620.10">
    <property type="entry name" value="YefM-like domain"/>
    <property type="match status" value="1"/>
</dbReference>
<evidence type="ECO:0000313" key="3">
    <source>
        <dbReference type="EMBL" id="OSL09555.1"/>
    </source>
</evidence>
<reference evidence="3 4" key="1">
    <citation type="submission" date="2010-04" db="EMBL/GenBank/DDBJ databases">
        <title>The Genome Sequence of Escherichia coli H386.</title>
        <authorList>
            <consortium name="The Broad Institute Genome Sequencing Platform"/>
            <consortium name="The Broad Institute Genome Sequencing Center for Infectious Disease"/>
            <person name="Feldgarden M."/>
            <person name="Gordon D.M."/>
            <person name="Johnson J.R."/>
            <person name="Johnston B.D."/>
            <person name="Young S."/>
            <person name="Zeng Q."/>
            <person name="Koehrsen M."/>
            <person name="Alvarado L."/>
            <person name="Berlin A.M."/>
            <person name="Borenstein D."/>
            <person name="Chapman S.B."/>
            <person name="Chen Z."/>
            <person name="Engels R."/>
            <person name="Freedman E."/>
            <person name="Gellesch M."/>
            <person name="Goldberg J."/>
            <person name="Griggs A."/>
            <person name="Gujja S."/>
            <person name="Heilman E.R."/>
            <person name="Heiman D.I."/>
            <person name="Hepburn T.A."/>
            <person name="Howarth C."/>
            <person name="Jen D."/>
            <person name="Larson L."/>
            <person name="Mehta T."/>
            <person name="Park D."/>
            <person name="Pearson M."/>
            <person name="Richards J."/>
            <person name="Roberts A."/>
            <person name="Saif S."/>
            <person name="Shea T.D."/>
            <person name="Shenoy N."/>
            <person name="Sisk P."/>
            <person name="Stolte C."/>
            <person name="Sykes S.N."/>
            <person name="Walk T."/>
            <person name="White J."/>
            <person name="Yandava C."/>
            <person name="Haas B."/>
            <person name="Henn M.R."/>
            <person name="Nusbaum C."/>
            <person name="Birren B."/>
        </authorList>
    </citation>
    <scope>NUCLEOTIDE SEQUENCE [LARGE SCALE GENOMIC DNA]</scope>
    <source>
        <strain evidence="3 4">H386</strain>
    </source>
</reference>
<dbReference type="AlphaFoldDB" id="A0A1X3JGX9"/>
<gene>
    <name evidence="3" type="ORF">ECVG_04748</name>
</gene>
<proteinExistence type="inferred from homology"/>
<dbReference type="Proteomes" id="UP000193045">
    <property type="component" value="Unassembled WGS sequence"/>
</dbReference>
<dbReference type="InterPro" id="IPR006442">
    <property type="entry name" value="Antitoxin_Phd/YefM"/>
</dbReference>
<name>A0A1X3JGX9_ECOLX</name>
<comment type="function">
    <text evidence="2">Antitoxin component of a type II toxin-antitoxin (TA) system.</text>
</comment>